<reference evidence="2 3" key="1">
    <citation type="journal article" date="2018" name="Nat. Biotechnol.">
        <title>A standardized bacterial taxonomy based on genome phylogeny substantially revises the tree of life.</title>
        <authorList>
            <person name="Parks D.H."/>
            <person name="Chuvochina M."/>
            <person name="Waite D.W."/>
            <person name="Rinke C."/>
            <person name="Skarshewski A."/>
            <person name="Chaumeil P.A."/>
            <person name="Hugenholtz P."/>
        </authorList>
    </citation>
    <scope>NUCLEOTIDE SEQUENCE [LARGE SCALE GENOMIC DNA]</scope>
    <source>
        <strain evidence="2">UBA9359</strain>
    </source>
</reference>
<name>A0A3D5J051_9FLAO</name>
<dbReference type="EMBL" id="DPMF01000175">
    <property type="protein sequence ID" value="HCV80872.1"/>
    <property type="molecule type" value="Genomic_DNA"/>
</dbReference>
<sequence>MSDTDLLQLLYNTLPALIVAGVSFYFFKTFSENENRRRRFLLHQENQKTALPLKLQAYERMALFLERISPGNLLIRIKPESSDKIQYSNTLVTTIDQEFEHNLAQQIYISNDCWNYIKTAKNATISLIRQSAADNTVENAAMLQEKVLTILMDEDAPTIAALTYVKNEVKEIM</sequence>
<evidence type="ECO:0000313" key="3">
    <source>
        <dbReference type="Proteomes" id="UP000264330"/>
    </source>
</evidence>
<feature type="transmembrane region" description="Helical" evidence="1">
    <location>
        <begin position="6"/>
        <end position="27"/>
    </location>
</feature>
<organism evidence="2 3">
    <name type="scientific">Zunongwangia profunda</name>
    <dbReference type="NCBI Taxonomy" id="398743"/>
    <lineage>
        <taxon>Bacteria</taxon>
        <taxon>Pseudomonadati</taxon>
        <taxon>Bacteroidota</taxon>
        <taxon>Flavobacteriia</taxon>
        <taxon>Flavobacteriales</taxon>
        <taxon>Flavobacteriaceae</taxon>
        <taxon>Zunongwangia</taxon>
    </lineage>
</organism>
<dbReference type="OMA" id="FEHNLSQ"/>
<keyword evidence="1" id="KW-0472">Membrane</keyword>
<dbReference type="AlphaFoldDB" id="A0A3D5J051"/>
<evidence type="ECO:0000256" key="1">
    <source>
        <dbReference type="SAM" id="Phobius"/>
    </source>
</evidence>
<gene>
    <name evidence="2" type="ORF">DGQ38_07480</name>
</gene>
<evidence type="ECO:0000313" key="2">
    <source>
        <dbReference type="EMBL" id="HCV80872.1"/>
    </source>
</evidence>
<dbReference type="Pfam" id="PF25589">
    <property type="entry name" value="DUF7935"/>
    <property type="match status" value="1"/>
</dbReference>
<proteinExistence type="predicted"/>
<accession>A0A3D5J051</accession>
<protein>
    <submittedName>
        <fullName evidence="2">Uncharacterized protein</fullName>
    </submittedName>
</protein>
<keyword evidence="1" id="KW-1133">Transmembrane helix</keyword>
<dbReference type="Proteomes" id="UP000264330">
    <property type="component" value="Unassembled WGS sequence"/>
</dbReference>
<dbReference type="RefSeq" id="WP_013070700.1">
    <property type="nucleotide sequence ID" value="NZ_CAJXAW010000036.1"/>
</dbReference>
<dbReference type="InterPro" id="IPR057695">
    <property type="entry name" value="DUF7935"/>
</dbReference>
<keyword evidence="1" id="KW-0812">Transmembrane</keyword>
<comment type="caution">
    <text evidence="2">The sequence shown here is derived from an EMBL/GenBank/DDBJ whole genome shotgun (WGS) entry which is preliminary data.</text>
</comment>